<dbReference type="GO" id="GO:0038023">
    <property type="term" value="F:signaling receptor activity"/>
    <property type="evidence" value="ECO:0007669"/>
    <property type="project" value="TreeGrafter"/>
</dbReference>
<feature type="transmembrane region" description="Helical" evidence="7">
    <location>
        <begin position="523"/>
        <end position="547"/>
    </location>
</feature>
<dbReference type="Pfam" id="PF13676">
    <property type="entry name" value="TIR_2"/>
    <property type="match status" value="1"/>
</dbReference>
<evidence type="ECO:0000256" key="6">
    <source>
        <dbReference type="ARBA" id="ARBA00023136"/>
    </source>
</evidence>
<dbReference type="Proteomes" id="UP000507470">
    <property type="component" value="Unassembled WGS sequence"/>
</dbReference>
<dbReference type="OrthoDB" id="6063000at2759"/>
<keyword evidence="3 7" id="KW-0812">Transmembrane</keyword>
<dbReference type="PANTHER" id="PTHR24365:SF541">
    <property type="entry name" value="PROTEIN TOLL-RELATED"/>
    <property type="match status" value="1"/>
</dbReference>
<dbReference type="Gene3D" id="3.80.10.10">
    <property type="entry name" value="Ribonuclease Inhibitor"/>
    <property type="match status" value="2"/>
</dbReference>
<dbReference type="EMBL" id="CACVKT020001354">
    <property type="protein sequence ID" value="CAC5367136.1"/>
    <property type="molecule type" value="Genomic_DNA"/>
</dbReference>
<feature type="signal peptide" evidence="8">
    <location>
        <begin position="1"/>
        <end position="17"/>
    </location>
</feature>
<dbReference type="InterPro" id="IPR032675">
    <property type="entry name" value="LRR_dom_sf"/>
</dbReference>
<dbReference type="InterPro" id="IPR035897">
    <property type="entry name" value="Toll_tir_struct_dom_sf"/>
</dbReference>
<accession>A0A6J8AF57</accession>
<dbReference type="SUPFAM" id="SSF52058">
    <property type="entry name" value="L domain-like"/>
    <property type="match status" value="2"/>
</dbReference>
<evidence type="ECO:0000256" key="4">
    <source>
        <dbReference type="ARBA" id="ARBA00022729"/>
    </source>
</evidence>
<keyword evidence="4 8" id="KW-0732">Signal</keyword>
<name>A0A6J8AF57_MYTCO</name>
<dbReference type="SUPFAM" id="SSF52200">
    <property type="entry name" value="Toll/Interleukin receptor TIR domain"/>
    <property type="match status" value="1"/>
</dbReference>
<dbReference type="Pfam" id="PF13855">
    <property type="entry name" value="LRR_8"/>
    <property type="match status" value="1"/>
</dbReference>
<evidence type="ECO:0000313" key="10">
    <source>
        <dbReference type="EMBL" id="CAC5367136.1"/>
    </source>
</evidence>
<evidence type="ECO:0000256" key="3">
    <source>
        <dbReference type="ARBA" id="ARBA00022692"/>
    </source>
</evidence>
<protein>
    <recommendedName>
        <fullName evidence="9">TIR domain-containing protein</fullName>
    </recommendedName>
</protein>
<dbReference type="PROSITE" id="PS50104">
    <property type="entry name" value="TIR"/>
    <property type="match status" value="1"/>
</dbReference>
<organism evidence="10 11">
    <name type="scientific">Mytilus coruscus</name>
    <name type="common">Sea mussel</name>
    <dbReference type="NCBI Taxonomy" id="42192"/>
    <lineage>
        <taxon>Eukaryota</taxon>
        <taxon>Metazoa</taxon>
        <taxon>Spiralia</taxon>
        <taxon>Lophotrochozoa</taxon>
        <taxon>Mollusca</taxon>
        <taxon>Bivalvia</taxon>
        <taxon>Autobranchia</taxon>
        <taxon>Pteriomorphia</taxon>
        <taxon>Mytilida</taxon>
        <taxon>Mytiloidea</taxon>
        <taxon>Mytilidae</taxon>
        <taxon>Mytilinae</taxon>
        <taxon>Mytilus</taxon>
    </lineage>
</organism>
<dbReference type="GO" id="GO:0005886">
    <property type="term" value="C:plasma membrane"/>
    <property type="evidence" value="ECO:0007669"/>
    <property type="project" value="TreeGrafter"/>
</dbReference>
<keyword evidence="11" id="KW-1185">Reference proteome</keyword>
<comment type="subcellular location">
    <subcellularLocation>
        <location evidence="1">Membrane</location>
        <topology evidence="1">Single-pass membrane protein</topology>
    </subcellularLocation>
</comment>
<feature type="chain" id="PRO_5026767729" description="TIR domain-containing protein" evidence="8">
    <location>
        <begin position="18"/>
        <end position="751"/>
    </location>
</feature>
<evidence type="ECO:0000256" key="1">
    <source>
        <dbReference type="ARBA" id="ARBA00004167"/>
    </source>
</evidence>
<dbReference type="InterPro" id="IPR001611">
    <property type="entry name" value="Leu-rich_rpt"/>
</dbReference>
<dbReference type="GO" id="GO:0007165">
    <property type="term" value="P:signal transduction"/>
    <property type="evidence" value="ECO:0007669"/>
    <property type="project" value="InterPro"/>
</dbReference>
<evidence type="ECO:0000256" key="8">
    <source>
        <dbReference type="SAM" id="SignalP"/>
    </source>
</evidence>
<sequence>MYISIIILYVATYISLGLKPNYVEEDMQSMFNRPDLRCPMKCNRYPAIHQMHCCICRSESVVDDLGNLTIEYKDGQCNSEIVNRGGKHDFYSLYHRYGHLTFLPGNICNFTGLFIIDLSFNNITNIEEISCLRNLDTLLLRGNSIHVLNKHTFLHMKFIRILDLSFNRIDMIDPGFLLKMNGSLFYLNLSFNKLVKLDITNGIASRQQYFCEANYSHNAIKTVTNEQSWKCKDSTSLGHGGMVVLSNNSFTSFFDVYMLKFFGFQNLLQIGKLIYYGFDFRDNKWNCDCKIYKFAKAAERFVQAITRDYFDVKCYTPKSFKDRSILTIVKERQYENLICNLSLADKCPLRCRCIYQPVVRNRTLIDCSNSDRKKIPHALPDYKSLEVDLSNNDLCDLQNQFKSKHTNTSYFERVRLFNFTNNKIEILPRSNLFLLRTAKIDFRGNTINSLHRSIAVLNPCNIYLGTIIMQCECDDIWLQQWLPKEESKCAKNLQVLCRKEKQLISIKNMSKEDLGCRIPNKNIIWISIFIVAAFVLVVLLSAVIYIFRFEIYIIGRKVIKKCNRSSFPLTLSYDVYISCNEDDENIRQWLLSNLLPNLEQKPLKVFWPCRDSVIGSSREQEIIEVMSRSHYFIIVLSEKYNGPLRWNEKEWKYAWHNYTRDLHREIIIVNYDLLAANEIAQKYLGAFLRIGQYIDFSNHKNSIENEIASMIAKNYNKMGNYARENRVFAEIEEEKLPFLKKYPLYSKLVSR</sequence>
<keyword evidence="6 7" id="KW-0472">Membrane</keyword>
<gene>
    <name evidence="10" type="ORF">MCOR_7167</name>
</gene>
<evidence type="ECO:0000256" key="2">
    <source>
        <dbReference type="ARBA" id="ARBA00009634"/>
    </source>
</evidence>
<evidence type="ECO:0000259" key="9">
    <source>
        <dbReference type="PROSITE" id="PS50104"/>
    </source>
</evidence>
<keyword evidence="5 7" id="KW-1133">Transmembrane helix</keyword>
<dbReference type="Gene3D" id="3.40.50.10140">
    <property type="entry name" value="Toll/interleukin-1 receptor homology (TIR) domain"/>
    <property type="match status" value="1"/>
</dbReference>
<proteinExistence type="inferred from homology"/>
<feature type="domain" description="TIR" evidence="9">
    <location>
        <begin position="571"/>
        <end position="719"/>
    </location>
</feature>
<evidence type="ECO:0000313" key="11">
    <source>
        <dbReference type="Proteomes" id="UP000507470"/>
    </source>
</evidence>
<evidence type="ECO:0000256" key="5">
    <source>
        <dbReference type="ARBA" id="ARBA00022989"/>
    </source>
</evidence>
<reference evidence="10 11" key="1">
    <citation type="submission" date="2020-06" db="EMBL/GenBank/DDBJ databases">
        <authorList>
            <person name="Li R."/>
            <person name="Bekaert M."/>
        </authorList>
    </citation>
    <scope>NUCLEOTIDE SEQUENCE [LARGE SCALE GENOMIC DNA]</scope>
    <source>
        <strain evidence="11">wild</strain>
    </source>
</reference>
<comment type="similarity">
    <text evidence="2">Belongs to the Toll-like receptor family.</text>
</comment>
<dbReference type="PROSITE" id="PS51450">
    <property type="entry name" value="LRR"/>
    <property type="match status" value="1"/>
</dbReference>
<dbReference type="InterPro" id="IPR000157">
    <property type="entry name" value="TIR_dom"/>
</dbReference>
<dbReference type="AlphaFoldDB" id="A0A6J8AF57"/>
<evidence type="ECO:0000256" key="7">
    <source>
        <dbReference type="SAM" id="Phobius"/>
    </source>
</evidence>
<dbReference type="PANTHER" id="PTHR24365">
    <property type="entry name" value="TOLL-LIKE RECEPTOR"/>
    <property type="match status" value="1"/>
</dbReference>